<proteinExistence type="predicted"/>
<protein>
    <submittedName>
        <fullName evidence="1">Uncharacterized protein</fullName>
    </submittedName>
</protein>
<gene>
    <name evidence="1" type="ORF">PR048_016189</name>
</gene>
<name>A0ABQ9HJB8_9NEOP</name>
<dbReference type="EMBL" id="JARBHB010000005">
    <property type="protein sequence ID" value="KAJ8884332.1"/>
    <property type="molecule type" value="Genomic_DNA"/>
</dbReference>
<keyword evidence="2" id="KW-1185">Reference proteome</keyword>
<comment type="caution">
    <text evidence="1">The sequence shown here is derived from an EMBL/GenBank/DDBJ whole genome shotgun (WGS) entry which is preliminary data.</text>
</comment>
<dbReference type="Proteomes" id="UP001159363">
    <property type="component" value="Chromosome 4"/>
</dbReference>
<evidence type="ECO:0000313" key="1">
    <source>
        <dbReference type="EMBL" id="KAJ8884332.1"/>
    </source>
</evidence>
<evidence type="ECO:0000313" key="2">
    <source>
        <dbReference type="Proteomes" id="UP001159363"/>
    </source>
</evidence>
<accession>A0ABQ9HJB8</accession>
<sequence length="164" mass="17815">MMPTFRGAVGGAPPIWGAGGSGFEYQCKPEKSVTKPCEGHSGVAIGRQITLCTIYSHHGELGSIPGRVTGFSQVGVVPDDAVGRRVFSGISRFPTPSFRRHSILTSITLIGFQDLAVNSRPNLFTSHHFYAAAIAFVLPRSSRGWARAWAWACRDEARQASRRK</sequence>
<reference evidence="1 2" key="1">
    <citation type="submission" date="2023-02" db="EMBL/GenBank/DDBJ databases">
        <title>LHISI_Scaffold_Assembly.</title>
        <authorList>
            <person name="Stuart O.P."/>
            <person name="Cleave R."/>
            <person name="Magrath M.J.L."/>
            <person name="Mikheyev A.S."/>
        </authorList>
    </citation>
    <scope>NUCLEOTIDE SEQUENCE [LARGE SCALE GENOMIC DNA]</scope>
    <source>
        <strain evidence="1">Daus_M_001</strain>
        <tissue evidence="1">Leg muscle</tissue>
    </source>
</reference>
<organism evidence="1 2">
    <name type="scientific">Dryococelus australis</name>
    <dbReference type="NCBI Taxonomy" id="614101"/>
    <lineage>
        <taxon>Eukaryota</taxon>
        <taxon>Metazoa</taxon>
        <taxon>Ecdysozoa</taxon>
        <taxon>Arthropoda</taxon>
        <taxon>Hexapoda</taxon>
        <taxon>Insecta</taxon>
        <taxon>Pterygota</taxon>
        <taxon>Neoptera</taxon>
        <taxon>Polyneoptera</taxon>
        <taxon>Phasmatodea</taxon>
        <taxon>Verophasmatodea</taxon>
        <taxon>Anareolatae</taxon>
        <taxon>Phasmatidae</taxon>
        <taxon>Eurycanthinae</taxon>
        <taxon>Dryococelus</taxon>
    </lineage>
</organism>